<dbReference type="EMBL" id="CP048659">
    <property type="protein sequence ID" value="QOW47195.1"/>
    <property type="molecule type" value="Genomic_DNA"/>
</dbReference>
<evidence type="ECO:0000313" key="3">
    <source>
        <dbReference type="EMBL" id="QOW47195.1"/>
    </source>
</evidence>
<evidence type="ECO:0000313" key="4">
    <source>
        <dbReference type="Proteomes" id="UP000593966"/>
    </source>
</evidence>
<dbReference type="GO" id="GO:0055085">
    <property type="term" value="P:transmembrane transport"/>
    <property type="evidence" value="ECO:0007669"/>
    <property type="project" value="InterPro"/>
</dbReference>
<protein>
    <recommendedName>
        <fullName evidence="2">TonB C-terminal domain-containing protein</fullName>
    </recommendedName>
</protein>
<accession>A0A7S7AI96</accession>
<gene>
    <name evidence="3" type="ORF">G0028_15635</name>
</gene>
<keyword evidence="1" id="KW-0732">Signal</keyword>
<feature type="chain" id="PRO_5032969711" description="TonB C-terminal domain-containing protein" evidence="1">
    <location>
        <begin position="20"/>
        <end position="241"/>
    </location>
</feature>
<keyword evidence="4" id="KW-1185">Reference proteome</keyword>
<dbReference type="RefSeq" id="WP_180045062.1">
    <property type="nucleotide sequence ID" value="NZ_CP048659.1"/>
</dbReference>
<dbReference type="Pfam" id="PF03544">
    <property type="entry name" value="TonB_C"/>
    <property type="match status" value="1"/>
</dbReference>
<reference evidence="3 4" key="1">
    <citation type="submission" date="2020-02" db="EMBL/GenBank/DDBJ databases">
        <title>Tigecycline-resistant Acinetobacter species from pigs and migratory birds.</title>
        <authorList>
            <person name="Chen C."/>
            <person name="Sun J."/>
            <person name="Liao X.-P."/>
            <person name="Liu Y.-H."/>
        </authorList>
    </citation>
    <scope>NUCLEOTIDE SEQUENCE [LARGE SCALE GENOMIC DNA]</scope>
    <source>
        <strain evidence="3 4">YH12207_T</strain>
    </source>
</reference>
<dbReference type="Proteomes" id="UP000593966">
    <property type="component" value="Chromosome"/>
</dbReference>
<feature type="signal peptide" evidence="1">
    <location>
        <begin position="1"/>
        <end position="19"/>
    </location>
</feature>
<dbReference type="SUPFAM" id="SSF74653">
    <property type="entry name" value="TolA/TonB C-terminal domain"/>
    <property type="match status" value="1"/>
</dbReference>
<dbReference type="AlphaFoldDB" id="A0A7S7AI96"/>
<name>A0A7S7AI96_9GAMM</name>
<dbReference type="InterPro" id="IPR037682">
    <property type="entry name" value="TonB_C"/>
</dbReference>
<sequence length="241" mass="27349">MKIKTLILLSSILCGYSYADINLNNSPKEVKVQPSGISWLRTPNIEFEDTDLKGKSRQLLAHLYVNEIGKVTQVEIIKSTGLDRLDRKISSSLKNARFKPYIENGQASSFIAEIPINLNTNSPSSISPECKIKLHSNAYDAQHKGEKTSFKYEQTLRSIYLDRNLFTKTSPSISVSFTMKKNTITHPEIKEIESSGNRYIDEQIKQIISNTAVQSKKSWFPFFKMTATDQIRLDSSDCEND</sequence>
<evidence type="ECO:0000256" key="1">
    <source>
        <dbReference type="SAM" id="SignalP"/>
    </source>
</evidence>
<dbReference type="PROSITE" id="PS52015">
    <property type="entry name" value="TONB_CTD"/>
    <property type="match status" value="1"/>
</dbReference>
<proteinExistence type="predicted"/>
<organism evidence="3 4">
    <name type="scientific">Acinetobacter piscicola</name>
    <dbReference type="NCBI Taxonomy" id="2006115"/>
    <lineage>
        <taxon>Bacteria</taxon>
        <taxon>Pseudomonadati</taxon>
        <taxon>Pseudomonadota</taxon>
        <taxon>Gammaproteobacteria</taxon>
        <taxon>Moraxellales</taxon>
        <taxon>Moraxellaceae</taxon>
        <taxon>Acinetobacter</taxon>
    </lineage>
</organism>
<feature type="domain" description="TonB C-terminal" evidence="2">
    <location>
        <begin position="31"/>
        <end position="127"/>
    </location>
</feature>
<evidence type="ECO:0000259" key="2">
    <source>
        <dbReference type="PROSITE" id="PS52015"/>
    </source>
</evidence>
<dbReference type="Gene3D" id="3.30.1150.10">
    <property type="match status" value="1"/>
</dbReference>